<dbReference type="Pfam" id="PF13340">
    <property type="entry name" value="DUF4096"/>
    <property type="match status" value="1"/>
</dbReference>
<dbReference type="AlphaFoldDB" id="A0AA35XV64"/>
<evidence type="ECO:0000313" key="4">
    <source>
        <dbReference type="Proteomes" id="UP001158598"/>
    </source>
</evidence>
<organism evidence="3 4">
    <name type="scientific">Methylococcus capsulatus</name>
    <dbReference type="NCBI Taxonomy" id="414"/>
    <lineage>
        <taxon>Bacteria</taxon>
        <taxon>Pseudomonadati</taxon>
        <taxon>Pseudomonadota</taxon>
        <taxon>Gammaproteobacteria</taxon>
        <taxon>Methylococcales</taxon>
        <taxon>Methylococcaceae</taxon>
        <taxon>Methylococcus</taxon>
    </lineage>
</organism>
<evidence type="ECO:0000256" key="1">
    <source>
        <dbReference type="SAM" id="MobiDB-lite"/>
    </source>
</evidence>
<evidence type="ECO:0000259" key="2">
    <source>
        <dbReference type="Pfam" id="PF13340"/>
    </source>
</evidence>
<dbReference type="EMBL" id="OX458332">
    <property type="protein sequence ID" value="CAI8820957.1"/>
    <property type="molecule type" value="Genomic_DNA"/>
</dbReference>
<accession>A0AA35XV64</accession>
<sequence>MFVVAVLWIARTGCSCSDLPPEFGRWNSVSVRFAHWSKTGVWHRLSLSEILCVRHNMSARRSMYAKQDEQEEPGSGAAQPSQRTH</sequence>
<feature type="domain" description="Insertion element IS402-like" evidence="2">
    <location>
        <begin position="2"/>
        <end position="45"/>
    </location>
</feature>
<gene>
    <name evidence="3" type="ORF">MCNOR_1945</name>
</gene>
<evidence type="ECO:0000313" key="3">
    <source>
        <dbReference type="EMBL" id="CAI8820957.1"/>
    </source>
</evidence>
<reference evidence="3" key="1">
    <citation type="submission" date="2023-03" db="EMBL/GenBank/DDBJ databases">
        <authorList>
            <person name="Pearce D."/>
        </authorList>
    </citation>
    <scope>NUCLEOTIDE SEQUENCE</scope>
    <source>
        <strain evidence="3">Mc</strain>
    </source>
</reference>
<feature type="region of interest" description="Disordered" evidence="1">
    <location>
        <begin position="62"/>
        <end position="85"/>
    </location>
</feature>
<dbReference type="Proteomes" id="UP001158598">
    <property type="component" value="Chromosome"/>
</dbReference>
<name>A0AA35XV64_METCP</name>
<proteinExistence type="predicted"/>
<dbReference type="InterPro" id="IPR025161">
    <property type="entry name" value="IS402-like_dom"/>
</dbReference>
<protein>
    <recommendedName>
        <fullName evidence="2">Insertion element IS402-like domain-containing protein</fullName>
    </recommendedName>
</protein>